<reference evidence="4" key="1">
    <citation type="submission" date="2022-11" db="UniProtKB">
        <authorList>
            <consortium name="WormBaseParasite"/>
        </authorList>
    </citation>
    <scope>IDENTIFICATION</scope>
</reference>
<dbReference type="InterPro" id="IPR037238">
    <property type="entry name" value="YbiA-like_sf"/>
</dbReference>
<dbReference type="InterPro" id="IPR012816">
    <property type="entry name" value="NADAR"/>
</dbReference>
<feature type="region of interest" description="Disordered" evidence="1">
    <location>
        <begin position="1"/>
        <end position="32"/>
    </location>
</feature>
<sequence length="660" mass="73488">MSTPASLKRMEEAKQKAQQRKSTGLQPLGGQVLAPLSNNTSNNFTSYRTKNIDFTDDNFTKGRQYTSFEANRVKKPVVKRNNTKAIVVPPKAVEIPLGLATDDYVVDSKKIVCFNGKDHFLSTLYPSAIMIDNHKYLSVEHYYQACKLFSLAGSEHAARLRNVTEPTRAKITAKNILRELNVSTSKIDDWKAAQGILMLIHATAYKFVQNLELRKKLIDTGDAILAQSYDRDTFYACGADKEAVMKWAVENDGQVIKIPSELSLDNMKYVPLVGQGRNVLGVICMKIRKQILDGLSEQKVITVEMFLPPIMNALSMSSVNVAGEQESEEIDINIPRDAILAQSYDRDTVKIFYACGADKEAVMKWAVENDGQVIKIPSELSLDNMKYVPLVGQAAMCWVLSIRKQILDGLSEQKVITVEIFAAYHERFEDAILAQSYDRDTFYACGADKEAVMKWAVENDGQVIKIPSELSLDNMKYVPLVGQAAMCWVLSIRKQILDGLSEQKVITVEMFLPPIMNALSMSSVNVAGEQESEEIDINIPRDAILAQSYDRDTSYACGADKEAVMKWAVENDGQVIKIPSELSLDNMKYVPLVGQGRNVLGVICMKIRKQILDGLSEQKVITVEMFLPPIMNALSMSSVNVAGEQESEEIDINIPSLSLS</sequence>
<evidence type="ECO:0000313" key="4">
    <source>
        <dbReference type="WBParaSite" id="jg17628"/>
    </source>
</evidence>
<dbReference type="Gene3D" id="1.10.357.40">
    <property type="entry name" value="YbiA-like"/>
    <property type="match status" value="1"/>
</dbReference>
<accession>A0A915D9T8</accession>
<feature type="domain" description="NADAR" evidence="2">
    <location>
        <begin position="119"/>
        <end position="291"/>
    </location>
</feature>
<evidence type="ECO:0000256" key="1">
    <source>
        <dbReference type="SAM" id="MobiDB-lite"/>
    </source>
</evidence>
<evidence type="ECO:0000313" key="3">
    <source>
        <dbReference type="Proteomes" id="UP000887574"/>
    </source>
</evidence>
<keyword evidence="3" id="KW-1185">Reference proteome</keyword>
<dbReference type="AlphaFoldDB" id="A0A915D9T8"/>
<dbReference type="SUPFAM" id="SSF143990">
    <property type="entry name" value="YbiA-like"/>
    <property type="match status" value="1"/>
</dbReference>
<dbReference type="Pfam" id="PF08719">
    <property type="entry name" value="NADAR"/>
    <property type="match status" value="1"/>
</dbReference>
<dbReference type="Proteomes" id="UP000887574">
    <property type="component" value="Unplaced"/>
</dbReference>
<protein>
    <submittedName>
        <fullName evidence="4">NADAR domain-containing protein</fullName>
    </submittedName>
</protein>
<dbReference type="CDD" id="cd15457">
    <property type="entry name" value="NADAR"/>
    <property type="match status" value="1"/>
</dbReference>
<name>A0A915D9T8_9BILA</name>
<dbReference type="WBParaSite" id="jg17628">
    <property type="protein sequence ID" value="jg17628"/>
    <property type="gene ID" value="jg17628"/>
</dbReference>
<proteinExistence type="predicted"/>
<evidence type="ECO:0000259" key="2">
    <source>
        <dbReference type="Pfam" id="PF08719"/>
    </source>
</evidence>
<organism evidence="3 4">
    <name type="scientific">Ditylenchus dipsaci</name>
    <dbReference type="NCBI Taxonomy" id="166011"/>
    <lineage>
        <taxon>Eukaryota</taxon>
        <taxon>Metazoa</taxon>
        <taxon>Ecdysozoa</taxon>
        <taxon>Nematoda</taxon>
        <taxon>Chromadorea</taxon>
        <taxon>Rhabditida</taxon>
        <taxon>Tylenchina</taxon>
        <taxon>Tylenchomorpha</taxon>
        <taxon>Sphaerularioidea</taxon>
        <taxon>Anguinidae</taxon>
        <taxon>Anguininae</taxon>
        <taxon>Ditylenchus</taxon>
    </lineage>
</organism>